<dbReference type="SMART" id="SM00530">
    <property type="entry name" value="HTH_XRE"/>
    <property type="match status" value="1"/>
</dbReference>
<dbReference type="Gene3D" id="1.10.260.40">
    <property type="entry name" value="lambda repressor-like DNA-binding domains"/>
    <property type="match status" value="1"/>
</dbReference>
<dbReference type="CDD" id="cd00093">
    <property type="entry name" value="HTH_XRE"/>
    <property type="match status" value="1"/>
</dbReference>
<evidence type="ECO:0000313" key="3">
    <source>
        <dbReference type="EMBL" id="RGQ42760.1"/>
    </source>
</evidence>
<reference evidence="3 4" key="1">
    <citation type="submission" date="2018-08" db="EMBL/GenBank/DDBJ databases">
        <title>A genome reference for cultivated species of the human gut microbiota.</title>
        <authorList>
            <person name="Zou Y."/>
            <person name="Xue W."/>
            <person name="Luo G."/>
        </authorList>
    </citation>
    <scope>NUCLEOTIDE SEQUENCE [LARGE SCALE GENOMIC DNA]</scope>
    <source>
        <strain evidence="3 4">AF28-26</strain>
    </source>
</reference>
<sequence>MEKPYNNSPLGKKLRILRENRSLTQQEVARRIGVDRSTYSYYETGKSMPRLNKLIKLAHYYHVSTDFLLGLGEQTENSIQERAQKIYKLYTEN</sequence>
<dbReference type="AlphaFoldDB" id="A0A412AZA7"/>
<dbReference type="Pfam" id="PF01381">
    <property type="entry name" value="HTH_3"/>
    <property type="match status" value="1"/>
</dbReference>
<dbReference type="PANTHER" id="PTHR46558">
    <property type="entry name" value="TRACRIPTIONAL REGULATORY PROTEIN-RELATED-RELATED"/>
    <property type="match status" value="1"/>
</dbReference>
<keyword evidence="1" id="KW-0238">DNA-binding</keyword>
<comment type="caution">
    <text evidence="3">The sequence shown here is derived from an EMBL/GenBank/DDBJ whole genome shotgun (WGS) entry which is preliminary data.</text>
</comment>
<protein>
    <submittedName>
        <fullName evidence="3">XRE family transcriptional regulator</fullName>
    </submittedName>
</protein>
<dbReference type="InterPro" id="IPR001387">
    <property type="entry name" value="Cro/C1-type_HTH"/>
</dbReference>
<evidence type="ECO:0000313" key="4">
    <source>
        <dbReference type="Proteomes" id="UP000284751"/>
    </source>
</evidence>
<dbReference type="SUPFAM" id="SSF47413">
    <property type="entry name" value="lambda repressor-like DNA-binding domains"/>
    <property type="match status" value="1"/>
</dbReference>
<dbReference type="EMBL" id="QRTC01000010">
    <property type="protein sequence ID" value="RGQ42760.1"/>
    <property type="molecule type" value="Genomic_DNA"/>
</dbReference>
<dbReference type="InterPro" id="IPR010982">
    <property type="entry name" value="Lambda_DNA-bd_dom_sf"/>
</dbReference>
<dbReference type="PROSITE" id="PS50943">
    <property type="entry name" value="HTH_CROC1"/>
    <property type="match status" value="1"/>
</dbReference>
<gene>
    <name evidence="3" type="ORF">DWY99_04185</name>
</gene>
<dbReference type="Proteomes" id="UP000284751">
    <property type="component" value="Unassembled WGS sequence"/>
</dbReference>
<dbReference type="GO" id="GO:0003677">
    <property type="term" value="F:DNA binding"/>
    <property type="evidence" value="ECO:0007669"/>
    <property type="project" value="UniProtKB-KW"/>
</dbReference>
<dbReference type="PANTHER" id="PTHR46558:SF11">
    <property type="entry name" value="HTH-TYPE TRANSCRIPTIONAL REGULATOR XRE"/>
    <property type="match status" value="1"/>
</dbReference>
<name>A0A412AZA7_9FIRM</name>
<evidence type="ECO:0000256" key="1">
    <source>
        <dbReference type="ARBA" id="ARBA00023125"/>
    </source>
</evidence>
<accession>A0A412AZA7</accession>
<feature type="domain" description="HTH cro/C1-type" evidence="2">
    <location>
        <begin position="14"/>
        <end position="68"/>
    </location>
</feature>
<evidence type="ECO:0000259" key="2">
    <source>
        <dbReference type="PROSITE" id="PS50943"/>
    </source>
</evidence>
<proteinExistence type="predicted"/>
<organism evidence="3 4">
    <name type="scientific">[Clostridium] leptum</name>
    <dbReference type="NCBI Taxonomy" id="1535"/>
    <lineage>
        <taxon>Bacteria</taxon>
        <taxon>Bacillati</taxon>
        <taxon>Bacillota</taxon>
        <taxon>Clostridia</taxon>
        <taxon>Eubacteriales</taxon>
        <taxon>Oscillospiraceae</taxon>
        <taxon>Oscillospiraceae incertae sedis</taxon>
    </lineage>
</organism>